<reference evidence="2 3" key="1">
    <citation type="submission" date="2023-08" db="EMBL/GenBank/DDBJ databases">
        <title>Black Yeasts Isolated from many extreme environments.</title>
        <authorList>
            <person name="Coleine C."/>
            <person name="Stajich J.E."/>
            <person name="Selbmann L."/>
        </authorList>
    </citation>
    <scope>NUCLEOTIDE SEQUENCE [LARGE SCALE GENOMIC DNA]</scope>
    <source>
        <strain evidence="2 3">CCFEE 536</strain>
    </source>
</reference>
<evidence type="ECO:0000313" key="3">
    <source>
        <dbReference type="Proteomes" id="UP001357485"/>
    </source>
</evidence>
<protein>
    <submittedName>
        <fullName evidence="2">Uncharacterized protein</fullName>
    </submittedName>
</protein>
<evidence type="ECO:0000313" key="2">
    <source>
        <dbReference type="EMBL" id="KAK5190253.1"/>
    </source>
</evidence>
<evidence type="ECO:0000256" key="1">
    <source>
        <dbReference type="SAM" id="MobiDB-lite"/>
    </source>
</evidence>
<sequence>MATASSKLNRLQRLLSTSEFPSKETITPKLAPQHVSKNAETFEVGDDGPKIDKPSFLPAALSNTDSSCAPVHHPAPNEQYPDDDGEPSNPIVLEARFGEVAAISATFAPIIAVSKLPYKFVSKQWSQRIAEKFFDRGKFWDRKWT</sequence>
<feature type="region of interest" description="Disordered" evidence="1">
    <location>
        <begin position="42"/>
        <end position="89"/>
    </location>
</feature>
<organism evidence="2 3">
    <name type="scientific">Cryomyces antarcticus</name>
    <dbReference type="NCBI Taxonomy" id="329879"/>
    <lineage>
        <taxon>Eukaryota</taxon>
        <taxon>Fungi</taxon>
        <taxon>Dikarya</taxon>
        <taxon>Ascomycota</taxon>
        <taxon>Pezizomycotina</taxon>
        <taxon>Dothideomycetes</taxon>
        <taxon>Dothideomycetes incertae sedis</taxon>
        <taxon>Cryomyces</taxon>
    </lineage>
</organism>
<feature type="non-terminal residue" evidence="2">
    <location>
        <position position="145"/>
    </location>
</feature>
<gene>
    <name evidence="2" type="ORF">LTR16_007806</name>
</gene>
<dbReference type="EMBL" id="JAVRRA010018147">
    <property type="protein sequence ID" value="KAK5190253.1"/>
    <property type="molecule type" value="Genomic_DNA"/>
</dbReference>
<keyword evidence="3" id="KW-1185">Reference proteome</keyword>
<proteinExistence type="predicted"/>
<name>A0ABR0LKU5_9PEZI</name>
<dbReference type="Proteomes" id="UP001357485">
    <property type="component" value="Unassembled WGS sequence"/>
</dbReference>
<accession>A0ABR0LKU5</accession>
<comment type="caution">
    <text evidence="2">The sequence shown here is derived from an EMBL/GenBank/DDBJ whole genome shotgun (WGS) entry which is preliminary data.</text>
</comment>